<dbReference type="InterPro" id="IPR001646">
    <property type="entry name" value="5peptide_repeat"/>
</dbReference>
<evidence type="ECO:0000313" key="3">
    <source>
        <dbReference type="Proteomes" id="UP000249304"/>
    </source>
</evidence>
<feature type="transmembrane region" description="Helical" evidence="1">
    <location>
        <begin position="136"/>
        <end position="159"/>
    </location>
</feature>
<dbReference type="Gene3D" id="2.160.20.80">
    <property type="entry name" value="E3 ubiquitin-protein ligase SopA"/>
    <property type="match status" value="1"/>
</dbReference>
<dbReference type="SUPFAM" id="SSF141571">
    <property type="entry name" value="Pentapeptide repeat-like"/>
    <property type="match status" value="1"/>
</dbReference>
<comment type="caution">
    <text evidence="2">The sequence shown here is derived from an EMBL/GenBank/DDBJ whole genome shotgun (WGS) entry which is preliminary data.</text>
</comment>
<dbReference type="InterPro" id="IPR051082">
    <property type="entry name" value="Pentapeptide-BTB/POZ_domain"/>
</dbReference>
<feature type="transmembrane region" description="Helical" evidence="1">
    <location>
        <begin position="82"/>
        <end position="103"/>
    </location>
</feature>
<gene>
    <name evidence="2" type="ORF">C1J01_19010</name>
</gene>
<evidence type="ECO:0000313" key="2">
    <source>
        <dbReference type="EMBL" id="PZG17132.1"/>
    </source>
</evidence>
<keyword evidence="1" id="KW-0812">Transmembrane</keyword>
<evidence type="ECO:0008006" key="4">
    <source>
        <dbReference type="Google" id="ProtNLM"/>
    </source>
</evidence>
<protein>
    <recommendedName>
        <fullName evidence="4">Pentapeptide repeat-containing protein</fullName>
    </recommendedName>
</protein>
<evidence type="ECO:0000256" key="1">
    <source>
        <dbReference type="SAM" id="Phobius"/>
    </source>
</evidence>
<dbReference type="Pfam" id="PF00805">
    <property type="entry name" value="Pentapeptide"/>
    <property type="match status" value="3"/>
</dbReference>
<dbReference type="PANTHER" id="PTHR14136">
    <property type="entry name" value="BTB_POZ DOMAIN-CONTAINING PROTEIN KCTD9"/>
    <property type="match status" value="1"/>
</dbReference>
<dbReference type="PANTHER" id="PTHR14136:SF17">
    <property type="entry name" value="BTB_POZ DOMAIN-CONTAINING PROTEIN KCTD9"/>
    <property type="match status" value="1"/>
</dbReference>
<organism evidence="2 3">
    <name type="scientific">Nonomuraea aridisoli</name>
    <dbReference type="NCBI Taxonomy" id="2070368"/>
    <lineage>
        <taxon>Bacteria</taxon>
        <taxon>Bacillati</taxon>
        <taxon>Actinomycetota</taxon>
        <taxon>Actinomycetes</taxon>
        <taxon>Streptosporangiales</taxon>
        <taxon>Streptosporangiaceae</taxon>
        <taxon>Nonomuraea</taxon>
    </lineage>
</organism>
<feature type="transmembrane region" description="Helical" evidence="1">
    <location>
        <begin position="51"/>
        <end position="70"/>
    </location>
</feature>
<dbReference type="OrthoDB" id="4563217at2"/>
<dbReference type="EMBL" id="POUD01000072">
    <property type="protein sequence ID" value="PZG17132.1"/>
    <property type="molecule type" value="Genomic_DNA"/>
</dbReference>
<accession>A0A2W2DZG3</accession>
<dbReference type="AlphaFoldDB" id="A0A2W2DZG3"/>
<sequence length="438" mass="46532">MRARQPRPPAQQVIAAATAARARRIAKVADETPLPAPPRSGQAAWRWIRRLLWLIPLLVVIAGAAAVAATDQTIPNWGRWTLAGTALASASVLGIAVLIGPVARRLAGDRRPLTQAERQQMTATERLEAVNAARHTLIQAATGLVVIGGVVFTAQGLWYTAQSLDASQQAQRTAEQGQITDRYTKAVEQLGSTKMDVRLGGMYALERLAKDSPRDHQTVYDVLAAFVREHDPKPSTRSEDLPRMPATDMQAAMTIIGRRDTTQDVRAPSLFLIRIPGTDLSGANLSGAELSASELSGTNLARANLIDTHLNGTDLSFAFLHGARLTRAHLNGAVLTNAHLTNVDLTGADLSNAVLTGADLTGTDLTGANLTGTDLTGANLTGANLTDVELRSANLNGADLRSANLTGADLTGADLRTVRGVTENKIRKVAHVDTTTKF</sequence>
<keyword evidence="1" id="KW-0472">Membrane</keyword>
<reference evidence="2 3" key="1">
    <citation type="submission" date="2018-01" db="EMBL/GenBank/DDBJ databases">
        <title>Draft genome sequence of Nonomuraea sp. KC333.</title>
        <authorList>
            <person name="Sahin N."/>
            <person name="Saygin H."/>
            <person name="Ay H."/>
        </authorList>
    </citation>
    <scope>NUCLEOTIDE SEQUENCE [LARGE SCALE GENOMIC DNA]</scope>
    <source>
        <strain evidence="2 3">KC333</strain>
    </source>
</reference>
<name>A0A2W2DZG3_9ACTN</name>
<proteinExistence type="predicted"/>
<keyword evidence="3" id="KW-1185">Reference proteome</keyword>
<dbReference type="Proteomes" id="UP000249304">
    <property type="component" value="Unassembled WGS sequence"/>
</dbReference>
<keyword evidence="1" id="KW-1133">Transmembrane helix</keyword>